<dbReference type="AlphaFoldDB" id="A0A975DG89"/>
<feature type="domain" description="FAD dependent oxidoreductase" evidence="2">
    <location>
        <begin position="29"/>
        <end position="390"/>
    </location>
</feature>
<dbReference type="InterPro" id="IPR006076">
    <property type="entry name" value="FAD-dep_OxRdtase"/>
</dbReference>
<dbReference type="Gene3D" id="3.30.9.10">
    <property type="entry name" value="D-Amino Acid Oxidase, subunit A, domain 2"/>
    <property type="match status" value="1"/>
</dbReference>
<name>A0A975DG89_9GAMM</name>
<proteinExistence type="predicted"/>
<dbReference type="Pfam" id="PF01266">
    <property type="entry name" value="DAO"/>
    <property type="match status" value="1"/>
</dbReference>
<dbReference type="GO" id="GO:0005737">
    <property type="term" value="C:cytoplasm"/>
    <property type="evidence" value="ECO:0007669"/>
    <property type="project" value="TreeGrafter"/>
</dbReference>
<organism evidence="3 4">
    <name type="scientific">Pseudoalteromonas xiamenensis</name>
    <dbReference type="NCBI Taxonomy" id="882626"/>
    <lineage>
        <taxon>Bacteria</taxon>
        <taxon>Pseudomonadati</taxon>
        <taxon>Pseudomonadota</taxon>
        <taxon>Gammaproteobacteria</taxon>
        <taxon>Alteromonadales</taxon>
        <taxon>Pseudoalteromonadaceae</taxon>
        <taxon>Pseudoalteromonas</taxon>
    </lineage>
</organism>
<gene>
    <name evidence="3" type="ORF">J5O05_16040</name>
</gene>
<sequence length="467" mass="51314">MRFQPFWFDSAMSAESPDPTSQSLPKSADVVIIGGGFTGLWTAIMTKLQSPETDVVVIEKGFCGQGASGRNGGAMLTWSTKFMSLMTLFGREQAKFLAVASEQAVHEIKAFTEKHQIACDCCVDGTYYTYSNHAQHGALEPVIKTLSSNAINQWRKMTAHDVTLTGSPTNSAGWYSPHAGSVQPALLVRGLRRVAISLGVKVVEHTEYHQHAEMNSLSIETSKGTINARKLVFAVNAWLPSLIPRFARKVVLVSSDMVITKPMPETLRELNLTHGAPIIDSRIFVNYYRTTSCGRLMLGKGGNYFSFHNRVSDTFDAPSRYQTILDHSLKRFFPNHDFAIERSWTGPSDRSVTGMPFFGHLNGSPNVLFGSGYSGNGVVQSFLGGKILSSLLLGLNNEWTDCALVDQTLPDFPPDPIRTLGAYVVRDAIRRKEQAEDANKTPWPLDSWLSRLSGSAAKVDMSAKEPA</sequence>
<evidence type="ECO:0000256" key="1">
    <source>
        <dbReference type="ARBA" id="ARBA00023002"/>
    </source>
</evidence>
<dbReference type="InterPro" id="IPR036188">
    <property type="entry name" value="FAD/NAD-bd_sf"/>
</dbReference>
<evidence type="ECO:0000313" key="4">
    <source>
        <dbReference type="Proteomes" id="UP000664904"/>
    </source>
</evidence>
<dbReference type="GO" id="GO:0016491">
    <property type="term" value="F:oxidoreductase activity"/>
    <property type="evidence" value="ECO:0007669"/>
    <property type="project" value="UniProtKB-KW"/>
</dbReference>
<dbReference type="SUPFAM" id="SSF51905">
    <property type="entry name" value="FAD/NAD(P)-binding domain"/>
    <property type="match status" value="1"/>
</dbReference>
<evidence type="ECO:0000313" key="3">
    <source>
        <dbReference type="EMBL" id="QTH71278.1"/>
    </source>
</evidence>
<dbReference type="PANTHER" id="PTHR13847:SF285">
    <property type="entry name" value="FAD DEPENDENT OXIDOREDUCTASE DOMAIN-CONTAINING PROTEIN"/>
    <property type="match status" value="1"/>
</dbReference>
<keyword evidence="1" id="KW-0560">Oxidoreductase</keyword>
<dbReference type="Gene3D" id="3.50.50.60">
    <property type="entry name" value="FAD/NAD(P)-binding domain"/>
    <property type="match status" value="1"/>
</dbReference>
<dbReference type="KEGG" id="pxi:J5O05_16040"/>
<dbReference type="PANTHER" id="PTHR13847">
    <property type="entry name" value="SARCOSINE DEHYDROGENASE-RELATED"/>
    <property type="match status" value="1"/>
</dbReference>
<reference evidence="3" key="1">
    <citation type="submission" date="2021-03" db="EMBL/GenBank/DDBJ databases">
        <title>Complete Genome of Pseudoalteromonas xiamenensis STKMTI.2, a new potential marine bacterium producing anti-Vibrio compounds.</title>
        <authorList>
            <person name="Handayani D.P."/>
            <person name="Isnansetyo A."/>
            <person name="Istiqomah I."/>
            <person name="Jumina J."/>
        </authorList>
    </citation>
    <scope>NUCLEOTIDE SEQUENCE</scope>
    <source>
        <strain evidence="3">STKMTI.2</strain>
    </source>
</reference>
<evidence type="ECO:0000259" key="2">
    <source>
        <dbReference type="Pfam" id="PF01266"/>
    </source>
</evidence>
<protein>
    <submittedName>
        <fullName evidence="3">FAD-dependent oxidoreductase</fullName>
    </submittedName>
</protein>
<dbReference type="Proteomes" id="UP000664904">
    <property type="component" value="Chromosome"/>
</dbReference>
<dbReference type="EMBL" id="CP072133">
    <property type="protein sequence ID" value="QTH71278.1"/>
    <property type="molecule type" value="Genomic_DNA"/>
</dbReference>
<keyword evidence="4" id="KW-1185">Reference proteome</keyword>
<accession>A0A975DG89</accession>
<dbReference type="RefSeq" id="WP_208842919.1">
    <property type="nucleotide sequence ID" value="NZ_CP072133.1"/>
</dbReference>